<keyword evidence="4" id="KW-1185">Reference proteome</keyword>
<dbReference type="HOGENOM" id="CLU_012166_1_0_1"/>
<dbReference type="Proteomes" id="UP000019473">
    <property type="component" value="Unassembled WGS sequence"/>
</dbReference>
<dbReference type="AlphaFoldDB" id="W9VQG0"/>
<dbReference type="GeneID" id="19179960"/>
<feature type="compositionally biased region" description="Polar residues" evidence="1">
    <location>
        <begin position="27"/>
        <end position="44"/>
    </location>
</feature>
<feature type="region of interest" description="Disordered" evidence="1">
    <location>
        <begin position="1"/>
        <end position="47"/>
    </location>
</feature>
<organism evidence="3 4">
    <name type="scientific">Cladophialophora yegresii CBS 114405</name>
    <dbReference type="NCBI Taxonomy" id="1182544"/>
    <lineage>
        <taxon>Eukaryota</taxon>
        <taxon>Fungi</taxon>
        <taxon>Dikarya</taxon>
        <taxon>Ascomycota</taxon>
        <taxon>Pezizomycotina</taxon>
        <taxon>Eurotiomycetes</taxon>
        <taxon>Chaetothyriomycetidae</taxon>
        <taxon>Chaetothyriales</taxon>
        <taxon>Herpotrichiellaceae</taxon>
        <taxon>Cladophialophora</taxon>
    </lineage>
</organism>
<dbReference type="VEuPathDB" id="FungiDB:A1O7_05375"/>
<dbReference type="Pfam" id="PF00583">
    <property type="entry name" value="Acetyltransf_1"/>
    <property type="match status" value="1"/>
</dbReference>
<dbReference type="eggNOG" id="ENOG502SDUB">
    <property type="taxonomic scope" value="Eukaryota"/>
</dbReference>
<dbReference type="STRING" id="1182544.W9VQG0"/>
<feature type="domain" description="N-acetyltransferase" evidence="2">
    <location>
        <begin position="230"/>
        <end position="272"/>
    </location>
</feature>
<dbReference type="CDD" id="cd04301">
    <property type="entry name" value="NAT_SF"/>
    <property type="match status" value="1"/>
</dbReference>
<reference evidence="3 4" key="1">
    <citation type="submission" date="2013-03" db="EMBL/GenBank/DDBJ databases">
        <title>The Genome Sequence of Cladophialophora yegresii CBS 114405.</title>
        <authorList>
            <consortium name="The Broad Institute Genomics Platform"/>
            <person name="Cuomo C."/>
            <person name="de Hoog S."/>
            <person name="Gorbushina A."/>
            <person name="Walker B."/>
            <person name="Young S.K."/>
            <person name="Zeng Q."/>
            <person name="Gargeya S."/>
            <person name="Fitzgerald M."/>
            <person name="Haas B."/>
            <person name="Abouelleil A."/>
            <person name="Allen A.W."/>
            <person name="Alvarado L."/>
            <person name="Arachchi H.M."/>
            <person name="Berlin A.M."/>
            <person name="Chapman S.B."/>
            <person name="Gainer-Dewar J."/>
            <person name="Goldberg J."/>
            <person name="Griggs A."/>
            <person name="Gujja S."/>
            <person name="Hansen M."/>
            <person name="Howarth C."/>
            <person name="Imamovic A."/>
            <person name="Ireland A."/>
            <person name="Larimer J."/>
            <person name="McCowan C."/>
            <person name="Murphy C."/>
            <person name="Pearson M."/>
            <person name="Poon T.W."/>
            <person name="Priest M."/>
            <person name="Roberts A."/>
            <person name="Saif S."/>
            <person name="Shea T."/>
            <person name="Sisk P."/>
            <person name="Sykes S."/>
            <person name="Wortman J."/>
            <person name="Nusbaum C."/>
            <person name="Birren B."/>
        </authorList>
    </citation>
    <scope>NUCLEOTIDE SEQUENCE [LARGE SCALE GENOMIC DNA]</scope>
    <source>
        <strain evidence="3 4">CBS 114405</strain>
    </source>
</reference>
<sequence>MKTNKRRLEDDCTVSPSASKVRRTTRASDANETLAQLPQPSSHPVSAERFKFKVRIHSRQKAEALDPKLFTALAEENPLDHVSPTGSAEFKDSQDNGFDDDYPTVADDPQYQPMPGNDAVEPLDVGYLRDDLAEYDEFTGMPWLEAIDVVATRARSVIDAEPSTSRVGFCGAKLIRRSKFRSSFHYQMCKPFDESTLMAFDLFDQHGRLKETYKLHECLKGSGVWQEQLDEHEILLIEDVTVDKQYRRRGLGTAMVRTLFEVARRKTKGANFVAVVWPHSSKDPHFQDLLKTILWTSGGLFRAKVLDQCDPAATPWARSLGFRRIGSSMWFGLPCIAGNITAVLPIEDDRDPQVLDRVENILPTLVTSARSDKQFLAAVRKHYRHVEANDLQWLATDHEKNTLLHLASLQFFPKSLAWIMKQSCSDPLLKMRNSSWFEPLEALLQKLEIMRTRAVVGDSVVFKANAFRGHTLNQARCIALLKNVEIDSEEDLEQFRYGCTCNKCSYGYISPRMRFSLFIAASMESSRLEDLLELSGSDFLMECDWGLFHLPKYSRKYLERYEVMRKGLVAVYRRFEECLIDREEPTKRTIKVYMEFDAEEQPHLVYTFFRNKANIAGVASTVLELASWSDEIRGDGSIQELREDVGTEHDPTCRNDHEFVLVARKCGYAGIVKWLSIGTLANISLPLA</sequence>
<name>W9VQG0_9EURO</name>
<dbReference type="InterPro" id="IPR000182">
    <property type="entry name" value="GNAT_dom"/>
</dbReference>
<dbReference type="Gene3D" id="3.40.630.30">
    <property type="match status" value="1"/>
</dbReference>
<dbReference type="EMBL" id="AMGW01000004">
    <property type="protein sequence ID" value="EXJ57952.1"/>
    <property type="molecule type" value="Genomic_DNA"/>
</dbReference>
<proteinExistence type="predicted"/>
<dbReference type="OrthoDB" id="508139at2759"/>
<evidence type="ECO:0000259" key="2">
    <source>
        <dbReference type="Pfam" id="PF00583"/>
    </source>
</evidence>
<accession>W9VQG0</accession>
<evidence type="ECO:0000313" key="3">
    <source>
        <dbReference type="EMBL" id="EXJ57952.1"/>
    </source>
</evidence>
<comment type="caution">
    <text evidence="3">The sequence shown here is derived from an EMBL/GenBank/DDBJ whole genome shotgun (WGS) entry which is preliminary data.</text>
</comment>
<dbReference type="GO" id="GO:0016747">
    <property type="term" value="F:acyltransferase activity, transferring groups other than amino-acyl groups"/>
    <property type="evidence" value="ECO:0007669"/>
    <property type="project" value="InterPro"/>
</dbReference>
<dbReference type="InterPro" id="IPR016181">
    <property type="entry name" value="Acyl_CoA_acyltransferase"/>
</dbReference>
<evidence type="ECO:0000256" key="1">
    <source>
        <dbReference type="SAM" id="MobiDB-lite"/>
    </source>
</evidence>
<protein>
    <recommendedName>
        <fullName evidence="2">N-acetyltransferase domain-containing protein</fullName>
    </recommendedName>
</protein>
<gene>
    <name evidence="3" type="ORF">A1O7_05375</name>
</gene>
<dbReference type="SUPFAM" id="SSF55729">
    <property type="entry name" value="Acyl-CoA N-acyltransferases (Nat)"/>
    <property type="match status" value="1"/>
</dbReference>
<dbReference type="RefSeq" id="XP_007757575.1">
    <property type="nucleotide sequence ID" value="XM_007759385.1"/>
</dbReference>
<feature type="compositionally biased region" description="Basic and acidic residues" evidence="1">
    <location>
        <begin position="1"/>
        <end position="10"/>
    </location>
</feature>
<evidence type="ECO:0000313" key="4">
    <source>
        <dbReference type="Proteomes" id="UP000019473"/>
    </source>
</evidence>